<dbReference type="GO" id="GO:0046294">
    <property type="term" value="P:formaldehyde catabolic process"/>
    <property type="evidence" value="ECO:0007669"/>
    <property type="project" value="InterPro"/>
</dbReference>
<dbReference type="Pfam" id="PF00756">
    <property type="entry name" value="Esterase"/>
    <property type="match status" value="1"/>
</dbReference>
<name>A0A1S8CQN9_9GAMM</name>
<dbReference type="EC" id="3.1.2.12" evidence="2 6"/>
<dbReference type="PANTHER" id="PTHR10061">
    <property type="entry name" value="S-FORMYLGLUTATHIONE HYDROLASE"/>
    <property type="match status" value="1"/>
</dbReference>
<keyword evidence="4 8" id="KW-0378">Hydrolase</keyword>
<comment type="caution">
    <text evidence="9">The sequence shown here is derived from an EMBL/GenBank/DDBJ whole genome shotgun (WGS) entry which is preliminary data.</text>
</comment>
<keyword evidence="10" id="KW-1185">Reference proteome</keyword>
<dbReference type="SUPFAM" id="SSF53474">
    <property type="entry name" value="alpha/beta-Hydrolases"/>
    <property type="match status" value="1"/>
</dbReference>
<accession>A0A1S8CQN9</accession>
<dbReference type="AlphaFoldDB" id="A0A1S8CQN9"/>
<dbReference type="Proteomes" id="UP000192132">
    <property type="component" value="Unassembled WGS sequence"/>
</dbReference>
<dbReference type="Gene3D" id="3.40.50.1820">
    <property type="entry name" value="alpha/beta hydrolase"/>
    <property type="match status" value="1"/>
</dbReference>
<evidence type="ECO:0000256" key="5">
    <source>
        <dbReference type="ARBA" id="ARBA00047590"/>
    </source>
</evidence>
<evidence type="ECO:0000256" key="6">
    <source>
        <dbReference type="NCBIfam" id="TIGR02821"/>
    </source>
</evidence>
<dbReference type="EMBL" id="MLCN01000051">
    <property type="protein sequence ID" value="ONG37535.1"/>
    <property type="molecule type" value="Genomic_DNA"/>
</dbReference>
<comment type="similarity">
    <text evidence="1 8">Belongs to the esterase D family.</text>
</comment>
<feature type="active site" description="Charge relay system" evidence="7">
    <location>
        <position position="150"/>
    </location>
</feature>
<evidence type="ECO:0000256" key="3">
    <source>
        <dbReference type="ARBA" id="ARBA00022487"/>
    </source>
</evidence>
<proteinExistence type="inferred from homology"/>
<dbReference type="GO" id="GO:0018738">
    <property type="term" value="F:S-formylglutathione hydrolase activity"/>
    <property type="evidence" value="ECO:0007669"/>
    <property type="project" value="UniProtKB-UniRule"/>
</dbReference>
<dbReference type="GO" id="GO:0052689">
    <property type="term" value="F:carboxylic ester hydrolase activity"/>
    <property type="evidence" value="ECO:0007669"/>
    <property type="project" value="UniProtKB-KW"/>
</dbReference>
<feature type="active site" description="Charge relay system" evidence="7">
    <location>
        <position position="259"/>
    </location>
</feature>
<dbReference type="InterPro" id="IPR029058">
    <property type="entry name" value="AB_hydrolase_fold"/>
</dbReference>
<dbReference type="InterPro" id="IPR014186">
    <property type="entry name" value="S-formylglutathione_hydrol"/>
</dbReference>
<evidence type="ECO:0000256" key="1">
    <source>
        <dbReference type="ARBA" id="ARBA00005622"/>
    </source>
</evidence>
<organism evidence="9 10">
    <name type="scientific">Alkanindiges hydrocarboniclasticus</name>
    <dbReference type="NCBI Taxonomy" id="1907941"/>
    <lineage>
        <taxon>Bacteria</taxon>
        <taxon>Pseudomonadati</taxon>
        <taxon>Pseudomonadota</taxon>
        <taxon>Gammaproteobacteria</taxon>
        <taxon>Moraxellales</taxon>
        <taxon>Moraxellaceae</taxon>
        <taxon>Alkanindiges</taxon>
    </lineage>
</organism>
<dbReference type="FunFam" id="3.40.50.1820:FF:000002">
    <property type="entry name" value="S-formylglutathione hydrolase"/>
    <property type="match status" value="1"/>
</dbReference>
<evidence type="ECO:0000256" key="4">
    <source>
        <dbReference type="ARBA" id="ARBA00022801"/>
    </source>
</evidence>
<comment type="catalytic activity">
    <reaction evidence="5 8">
        <text>S-formylglutathione + H2O = formate + glutathione + H(+)</text>
        <dbReference type="Rhea" id="RHEA:14961"/>
        <dbReference type="ChEBI" id="CHEBI:15377"/>
        <dbReference type="ChEBI" id="CHEBI:15378"/>
        <dbReference type="ChEBI" id="CHEBI:15740"/>
        <dbReference type="ChEBI" id="CHEBI:57688"/>
        <dbReference type="ChEBI" id="CHEBI:57925"/>
        <dbReference type="EC" id="3.1.2.12"/>
    </reaction>
</comment>
<dbReference type="RefSeq" id="WP_076879267.1">
    <property type="nucleotide sequence ID" value="NZ_MLCN01000051.1"/>
</dbReference>
<evidence type="ECO:0000313" key="10">
    <source>
        <dbReference type="Proteomes" id="UP000192132"/>
    </source>
</evidence>
<evidence type="ECO:0000256" key="7">
    <source>
        <dbReference type="PIRSR" id="PIRSR614186-1"/>
    </source>
</evidence>
<evidence type="ECO:0000313" key="9">
    <source>
        <dbReference type="EMBL" id="ONG37535.1"/>
    </source>
</evidence>
<dbReference type="PANTHER" id="PTHR10061:SF0">
    <property type="entry name" value="S-FORMYLGLUTATHIONE HYDROLASE"/>
    <property type="match status" value="1"/>
</dbReference>
<comment type="function">
    <text evidence="8">Serine hydrolase involved in the detoxification of formaldehyde.</text>
</comment>
<gene>
    <name evidence="9" type="ORF">BKE30_14300</name>
</gene>
<feature type="active site" description="Charge relay system" evidence="7">
    <location>
        <position position="227"/>
    </location>
</feature>
<dbReference type="GO" id="GO:0005829">
    <property type="term" value="C:cytosol"/>
    <property type="evidence" value="ECO:0007669"/>
    <property type="project" value="TreeGrafter"/>
</dbReference>
<dbReference type="InterPro" id="IPR000801">
    <property type="entry name" value="Esterase-like"/>
</dbReference>
<dbReference type="NCBIfam" id="TIGR02821">
    <property type="entry name" value="fghA_ester_D"/>
    <property type="match status" value="1"/>
</dbReference>
<keyword evidence="3 8" id="KW-0719">Serine esterase</keyword>
<evidence type="ECO:0000256" key="8">
    <source>
        <dbReference type="RuleBase" id="RU363068"/>
    </source>
</evidence>
<dbReference type="STRING" id="1907941.BKE30_14300"/>
<sequence>MKQLSSNRCFNGEQRIYEHESSTIGLPMKFGVYLPPQALKGEGELKQCKTLFYLAGLTCTEETFAIKAHAQAMAAELGIIIVTPDTSPRGDTAQGDHWDIGQGAGFYIDATQAPWTPHFKMESYIAQELYELVKTSFPVDPARIGIFGHSMGGHGALTLAFKYPKLYRSVSAFAPIAAPVDCAWGQKAFSQYLGNNQDEWAGHDASRLIAQKGKQFDSILVDQGMSDQFLNQLCIDQLEMACQQAGQPLTLRCHAGYDHGYYFIQSFVQDHLKFHAGQLQ</sequence>
<reference evidence="9 10" key="1">
    <citation type="submission" date="2016-10" db="EMBL/GenBank/DDBJ databases">
        <title>Draft Genome sequence of Alkanindiges sp. strain H1.</title>
        <authorList>
            <person name="Subhash Y."/>
            <person name="Lee S."/>
        </authorList>
    </citation>
    <scope>NUCLEOTIDE SEQUENCE [LARGE SCALE GENOMIC DNA]</scope>
    <source>
        <strain evidence="9 10">H1</strain>
    </source>
</reference>
<protein>
    <recommendedName>
        <fullName evidence="2 6">S-formylglutathione hydrolase</fullName>
        <ecNumber evidence="2 6">3.1.2.12</ecNumber>
    </recommendedName>
</protein>
<dbReference type="OrthoDB" id="9782200at2"/>
<evidence type="ECO:0000256" key="2">
    <source>
        <dbReference type="ARBA" id="ARBA00012479"/>
    </source>
</evidence>